<keyword evidence="1" id="KW-0812">Transmembrane</keyword>
<evidence type="ECO:0000313" key="2">
    <source>
        <dbReference type="EMBL" id="UPM43580.1"/>
    </source>
</evidence>
<dbReference type="RefSeq" id="WP_247994243.1">
    <property type="nucleotide sequence ID" value="NZ_CP096019.1"/>
</dbReference>
<dbReference type="AlphaFoldDB" id="A0A8U0A332"/>
<keyword evidence="1" id="KW-0472">Membrane</keyword>
<evidence type="ECO:0000256" key="1">
    <source>
        <dbReference type="SAM" id="Phobius"/>
    </source>
</evidence>
<accession>A0A8U0A332</accession>
<dbReference type="EMBL" id="CP096019">
    <property type="protein sequence ID" value="UPM43580.1"/>
    <property type="molecule type" value="Genomic_DNA"/>
</dbReference>
<protein>
    <submittedName>
        <fullName evidence="2">Type IV pilin</fullName>
    </submittedName>
</protein>
<gene>
    <name evidence="2" type="ORF">MW046_03815</name>
</gene>
<dbReference type="Proteomes" id="UP000831768">
    <property type="component" value="Chromosome"/>
</dbReference>
<sequence length="237" mass="24939">MNRSDRGQSHVVGVALLVGVTVISISAITASVGVLIDRQVASADATRVADGMETTFDSAGPSGVRRDQLSFADGTLRPVDRQLRIIDGKRVVRSIDIDALVFTSGDQRVAFVAGAIIRGAPGEAWLYTEPVTTAPPDGSVLVVGAPIIGSPDTVSGSGASVTIKRNVTHERSMIGNGTYAVAIETATPEPLARYLSERGAAIEQRDLDGDGVESIIATFEGKRRTYLLVHELNVEVT</sequence>
<feature type="transmembrane region" description="Helical" evidence="1">
    <location>
        <begin position="12"/>
        <end position="36"/>
    </location>
</feature>
<dbReference type="InterPro" id="IPR055713">
    <property type="entry name" value="DUF7289"/>
</dbReference>
<reference evidence="2" key="1">
    <citation type="submission" date="2022-04" db="EMBL/GenBank/DDBJ databases">
        <title>Halocatena sp. nov., isolated from a salt lake.</title>
        <authorList>
            <person name="Cui H.-L."/>
        </authorList>
    </citation>
    <scope>NUCLEOTIDE SEQUENCE</scope>
    <source>
        <strain evidence="2">AD-1</strain>
    </source>
</reference>
<dbReference type="GeneID" id="71927144"/>
<keyword evidence="3" id="KW-1185">Reference proteome</keyword>
<dbReference type="KEGG" id="haad:MW046_03815"/>
<proteinExistence type="predicted"/>
<organism evidence="2 3">
    <name type="scientific">Halocatena salina</name>
    <dbReference type="NCBI Taxonomy" id="2934340"/>
    <lineage>
        <taxon>Archaea</taxon>
        <taxon>Methanobacteriati</taxon>
        <taxon>Methanobacteriota</taxon>
        <taxon>Stenosarchaea group</taxon>
        <taxon>Halobacteria</taxon>
        <taxon>Halobacteriales</taxon>
        <taxon>Natronomonadaceae</taxon>
        <taxon>Halocatena</taxon>
    </lineage>
</organism>
<name>A0A8U0A332_9EURY</name>
<evidence type="ECO:0000313" key="3">
    <source>
        <dbReference type="Proteomes" id="UP000831768"/>
    </source>
</evidence>
<dbReference type="Pfam" id="PF23960">
    <property type="entry name" value="DUF7289"/>
    <property type="match status" value="1"/>
</dbReference>
<keyword evidence="1" id="KW-1133">Transmembrane helix</keyword>